<evidence type="ECO:0000313" key="1">
    <source>
        <dbReference type="EMBL" id="KAK3789664.1"/>
    </source>
</evidence>
<proteinExistence type="predicted"/>
<accession>A0AAE1AKM6</accession>
<organism evidence="1 2">
    <name type="scientific">Elysia crispata</name>
    <name type="common">lettuce slug</name>
    <dbReference type="NCBI Taxonomy" id="231223"/>
    <lineage>
        <taxon>Eukaryota</taxon>
        <taxon>Metazoa</taxon>
        <taxon>Spiralia</taxon>
        <taxon>Lophotrochozoa</taxon>
        <taxon>Mollusca</taxon>
        <taxon>Gastropoda</taxon>
        <taxon>Heterobranchia</taxon>
        <taxon>Euthyneura</taxon>
        <taxon>Panpulmonata</taxon>
        <taxon>Sacoglossa</taxon>
        <taxon>Placobranchoidea</taxon>
        <taxon>Plakobranchidae</taxon>
        <taxon>Elysia</taxon>
    </lineage>
</organism>
<dbReference type="AlphaFoldDB" id="A0AAE1AKM6"/>
<protein>
    <submittedName>
        <fullName evidence="1">Uncharacterized protein</fullName>
    </submittedName>
</protein>
<sequence length="98" mass="10888">MLDDRQCLLTSHATAQLWKTQRSEKFPKVGVVALEGRPRTGVSSVYSSLPRTPPTLIVRLLGPGLERLPETNLVVYSFHLTTNSSRVLVRTLSMPSNL</sequence>
<dbReference type="Proteomes" id="UP001283361">
    <property type="component" value="Unassembled WGS sequence"/>
</dbReference>
<evidence type="ECO:0000313" key="2">
    <source>
        <dbReference type="Proteomes" id="UP001283361"/>
    </source>
</evidence>
<keyword evidence="2" id="KW-1185">Reference proteome</keyword>
<name>A0AAE1AKM6_9GAST</name>
<gene>
    <name evidence="1" type="ORF">RRG08_017353</name>
</gene>
<reference evidence="1" key="1">
    <citation type="journal article" date="2023" name="G3 (Bethesda)">
        <title>A reference genome for the long-term kleptoplast-retaining sea slug Elysia crispata morphotype clarki.</title>
        <authorList>
            <person name="Eastman K.E."/>
            <person name="Pendleton A.L."/>
            <person name="Shaikh M.A."/>
            <person name="Suttiyut T."/>
            <person name="Ogas R."/>
            <person name="Tomko P."/>
            <person name="Gavelis G."/>
            <person name="Widhalm J.R."/>
            <person name="Wisecaver J.H."/>
        </authorList>
    </citation>
    <scope>NUCLEOTIDE SEQUENCE</scope>
    <source>
        <strain evidence="1">ECLA1</strain>
    </source>
</reference>
<comment type="caution">
    <text evidence="1">The sequence shown here is derived from an EMBL/GenBank/DDBJ whole genome shotgun (WGS) entry which is preliminary data.</text>
</comment>
<dbReference type="EMBL" id="JAWDGP010001641">
    <property type="protein sequence ID" value="KAK3789664.1"/>
    <property type="molecule type" value="Genomic_DNA"/>
</dbReference>